<feature type="domain" description="Citrate transporter-like" evidence="7">
    <location>
        <begin position="50"/>
        <end position="398"/>
    </location>
</feature>
<proteinExistence type="predicted"/>
<feature type="transmembrane region" description="Helical" evidence="6">
    <location>
        <begin position="90"/>
        <end position="109"/>
    </location>
</feature>
<feature type="transmembrane region" description="Helical" evidence="6">
    <location>
        <begin position="378"/>
        <end position="399"/>
    </location>
</feature>
<evidence type="ECO:0000256" key="4">
    <source>
        <dbReference type="ARBA" id="ARBA00022989"/>
    </source>
</evidence>
<sequence>MNTLNKRFFFYLPPLLLVVFGLVESGALSGLMGLDRPQAIAFGVLVIAAVLWVTEWIPLYLTSFVILAAQLAWLLPAIKTTVTSADQAKYLSPFFSEVILLFLGGFVLAEVLGKYSLDRKLAGELLKRTGTNPAKAMAGLMFGSAFLSTWMSNTATTAMMFAIVLPIVEKIPKENPFSKALLISIPFACNLGGIGSPIGTPPNAIAIGSLSQKGEVVSFGSWMLATIPFMLVLLVLTWVLLLKLFPPKDLVLELPKLDHKPLTKTQWGVFALFGVTVTLWFLSDMLGLSIGLISLIPLLVAYGSGMLKLNDFNQLPWDVLFMVGGGMCLGVGLSQSGLTSYVVSLIPTDAPFLVILFAFGILAALMTTFMSNTATANLLIPLAVSLNTGVGILVLVIALNCSTSMSLPISTPPNAIAFGSGRLEVKDMAKAGVGISVVALVLIVLVGMFYWPLLNI</sequence>
<evidence type="ECO:0000313" key="8">
    <source>
        <dbReference type="EMBL" id="OGG98872.1"/>
    </source>
</evidence>
<keyword evidence="5 6" id="KW-0472">Membrane</keyword>
<evidence type="ECO:0000256" key="1">
    <source>
        <dbReference type="ARBA" id="ARBA00004141"/>
    </source>
</evidence>
<feature type="transmembrane region" description="Helical" evidence="6">
    <location>
        <begin position="288"/>
        <end position="307"/>
    </location>
</feature>
<dbReference type="PANTHER" id="PTHR10283">
    <property type="entry name" value="SOLUTE CARRIER FAMILY 13 MEMBER"/>
    <property type="match status" value="1"/>
</dbReference>
<evidence type="ECO:0000256" key="5">
    <source>
        <dbReference type="ARBA" id="ARBA00023136"/>
    </source>
</evidence>
<dbReference type="Pfam" id="PF03600">
    <property type="entry name" value="CitMHS"/>
    <property type="match status" value="1"/>
</dbReference>
<keyword evidence="3 6" id="KW-0812">Transmembrane</keyword>
<dbReference type="AlphaFoldDB" id="A0A1F6GL90"/>
<dbReference type="GO" id="GO:0005886">
    <property type="term" value="C:plasma membrane"/>
    <property type="evidence" value="ECO:0007669"/>
    <property type="project" value="TreeGrafter"/>
</dbReference>
<feature type="transmembrane region" description="Helical" evidence="6">
    <location>
        <begin position="150"/>
        <end position="168"/>
    </location>
</feature>
<feature type="transmembrane region" description="Helical" evidence="6">
    <location>
        <begin position="350"/>
        <end position="371"/>
    </location>
</feature>
<protein>
    <recommendedName>
        <fullName evidence="7">Citrate transporter-like domain-containing protein</fullName>
    </recommendedName>
</protein>
<feature type="transmembrane region" description="Helical" evidence="6">
    <location>
        <begin position="12"/>
        <end position="32"/>
    </location>
</feature>
<evidence type="ECO:0000256" key="6">
    <source>
        <dbReference type="SAM" id="Phobius"/>
    </source>
</evidence>
<dbReference type="PANTHER" id="PTHR10283:SF92">
    <property type="entry name" value="LOW-AFFINITY PHOSPHATE TRANSPORTER PHO91"/>
    <property type="match status" value="1"/>
</dbReference>
<dbReference type="EMBL" id="MFNF01000066">
    <property type="protein sequence ID" value="OGG98872.1"/>
    <property type="molecule type" value="Genomic_DNA"/>
</dbReference>
<organism evidence="8 9">
    <name type="scientific">Candidatus Lambdaproteobacteria bacterium RIFOXYD2_FULL_56_26</name>
    <dbReference type="NCBI Taxonomy" id="1817773"/>
    <lineage>
        <taxon>Bacteria</taxon>
        <taxon>Pseudomonadati</taxon>
        <taxon>Pseudomonadota</taxon>
        <taxon>Candidatus Lambdaproteobacteria</taxon>
    </lineage>
</organism>
<dbReference type="NCBIfam" id="TIGR00785">
    <property type="entry name" value="dass"/>
    <property type="match status" value="1"/>
</dbReference>
<dbReference type="Proteomes" id="UP000177583">
    <property type="component" value="Unassembled WGS sequence"/>
</dbReference>
<feature type="transmembrane region" description="Helical" evidence="6">
    <location>
        <begin position="431"/>
        <end position="453"/>
    </location>
</feature>
<dbReference type="CDD" id="cd01115">
    <property type="entry name" value="SLC13_permease"/>
    <property type="match status" value="1"/>
</dbReference>
<evidence type="ECO:0000313" key="9">
    <source>
        <dbReference type="Proteomes" id="UP000177583"/>
    </source>
</evidence>
<feature type="transmembrane region" description="Helical" evidence="6">
    <location>
        <begin position="180"/>
        <end position="199"/>
    </location>
</feature>
<reference evidence="8 9" key="1">
    <citation type="journal article" date="2016" name="Nat. Commun.">
        <title>Thousands of microbial genomes shed light on interconnected biogeochemical processes in an aquifer system.</title>
        <authorList>
            <person name="Anantharaman K."/>
            <person name="Brown C.T."/>
            <person name="Hug L.A."/>
            <person name="Sharon I."/>
            <person name="Castelle C.J."/>
            <person name="Probst A.J."/>
            <person name="Thomas B.C."/>
            <person name="Singh A."/>
            <person name="Wilkins M.J."/>
            <person name="Karaoz U."/>
            <person name="Brodie E.L."/>
            <person name="Williams K.H."/>
            <person name="Hubbard S.S."/>
            <person name="Banfield J.F."/>
        </authorList>
    </citation>
    <scope>NUCLEOTIDE SEQUENCE [LARGE SCALE GENOMIC DNA]</scope>
</reference>
<name>A0A1F6GL90_9PROT</name>
<feature type="transmembrane region" description="Helical" evidence="6">
    <location>
        <begin position="319"/>
        <end position="338"/>
    </location>
</feature>
<feature type="transmembrane region" description="Helical" evidence="6">
    <location>
        <begin position="39"/>
        <end position="54"/>
    </location>
</feature>
<comment type="subcellular location">
    <subcellularLocation>
        <location evidence="1">Membrane</location>
        <topology evidence="1">Multi-pass membrane protein</topology>
    </subcellularLocation>
</comment>
<evidence type="ECO:0000256" key="2">
    <source>
        <dbReference type="ARBA" id="ARBA00022448"/>
    </source>
</evidence>
<dbReference type="InterPro" id="IPR004680">
    <property type="entry name" value="Cit_transptr-like_dom"/>
</dbReference>
<accession>A0A1F6GL90</accession>
<feature type="transmembrane region" description="Helical" evidence="6">
    <location>
        <begin position="219"/>
        <end position="245"/>
    </location>
</feature>
<gene>
    <name evidence="8" type="ORF">A2557_13285</name>
</gene>
<keyword evidence="2" id="KW-0813">Transport</keyword>
<keyword evidence="4 6" id="KW-1133">Transmembrane helix</keyword>
<dbReference type="GO" id="GO:0005315">
    <property type="term" value="F:phosphate transmembrane transporter activity"/>
    <property type="evidence" value="ECO:0007669"/>
    <property type="project" value="TreeGrafter"/>
</dbReference>
<dbReference type="InterPro" id="IPR001898">
    <property type="entry name" value="SLC13A/DASS"/>
</dbReference>
<evidence type="ECO:0000259" key="7">
    <source>
        <dbReference type="Pfam" id="PF03600"/>
    </source>
</evidence>
<comment type="caution">
    <text evidence="8">The sequence shown here is derived from an EMBL/GenBank/DDBJ whole genome shotgun (WGS) entry which is preliminary data.</text>
</comment>
<evidence type="ECO:0000256" key="3">
    <source>
        <dbReference type="ARBA" id="ARBA00022692"/>
    </source>
</evidence>